<proteinExistence type="predicted"/>
<gene>
    <name evidence="2" type="ORF">DEO72_LG3g1326</name>
</gene>
<evidence type="ECO:0000313" key="3">
    <source>
        <dbReference type="Proteomes" id="UP000501690"/>
    </source>
</evidence>
<keyword evidence="1" id="KW-0812">Transmembrane</keyword>
<dbReference type="EMBL" id="CP039347">
    <property type="protein sequence ID" value="QCD86800.1"/>
    <property type="molecule type" value="Genomic_DNA"/>
</dbReference>
<dbReference type="PANTHER" id="PTHR34672:SF2">
    <property type="entry name" value="ARABINOGALACTAN PROTEIN 23"/>
    <property type="match status" value="1"/>
</dbReference>
<dbReference type="PANTHER" id="PTHR34672">
    <property type="entry name" value="POLLEN-SPECIFIC ARABINOGALACTA PROTEIN BAN102"/>
    <property type="match status" value="1"/>
</dbReference>
<dbReference type="InterPro" id="IPR044702">
    <property type="entry name" value="AGP23/40"/>
</dbReference>
<evidence type="ECO:0008006" key="4">
    <source>
        <dbReference type="Google" id="ProtNLM"/>
    </source>
</evidence>
<sequence length="60" mass="5811">MDMRKIACAALIAAASVSAVVATVEVSAPAPGPSSGASTIVPLVSSLVGASVLSFFALLH</sequence>
<evidence type="ECO:0000256" key="1">
    <source>
        <dbReference type="SAM" id="Phobius"/>
    </source>
</evidence>
<feature type="transmembrane region" description="Helical" evidence="1">
    <location>
        <begin position="38"/>
        <end position="59"/>
    </location>
</feature>
<evidence type="ECO:0000313" key="2">
    <source>
        <dbReference type="EMBL" id="QCD86800.1"/>
    </source>
</evidence>
<accession>A0A4D6LE96</accession>
<dbReference type="Gramene" id="Vigun11g063900.1.v1.2">
    <property type="protein sequence ID" value="Vigun11g063900.1.v1.2.CDS.1"/>
    <property type="gene ID" value="Vigun11g063900.v1.2"/>
</dbReference>
<dbReference type="Proteomes" id="UP000501690">
    <property type="component" value="Linkage Group LG3"/>
</dbReference>
<organism evidence="2 3">
    <name type="scientific">Vigna unguiculata</name>
    <name type="common">Cowpea</name>
    <dbReference type="NCBI Taxonomy" id="3917"/>
    <lineage>
        <taxon>Eukaryota</taxon>
        <taxon>Viridiplantae</taxon>
        <taxon>Streptophyta</taxon>
        <taxon>Embryophyta</taxon>
        <taxon>Tracheophyta</taxon>
        <taxon>Spermatophyta</taxon>
        <taxon>Magnoliopsida</taxon>
        <taxon>eudicotyledons</taxon>
        <taxon>Gunneridae</taxon>
        <taxon>Pentapetalae</taxon>
        <taxon>rosids</taxon>
        <taxon>fabids</taxon>
        <taxon>Fabales</taxon>
        <taxon>Fabaceae</taxon>
        <taxon>Papilionoideae</taxon>
        <taxon>50 kb inversion clade</taxon>
        <taxon>NPAAA clade</taxon>
        <taxon>indigoferoid/millettioid clade</taxon>
        <taxon>Phaseoleae</taxon>
        <taxon>Vigna</taxon>
    </lineage>
</organism>
<reference evidence="2 3" key="1">
    <citation type="submission" date="2019-04" db="EMBL/GenBank/DDBJ databases">
        <title>An improved genome assembly and genetic linkage map for asparagus bean, Vigna unguiculata ssp. sesquipedialis.</title>
        <authorList>
            <person name="Xia Q."/>
            <person name="Zhang R."/>
            <person name="Dong Y."/>
        </authorList>
    </citation>
    <scope>NUCLEOTIDE SEQUENCE [LARGE SCALE GENOMIC DNA]</scope>
    <source>
        <tissue evidence="2">Leaf</tissue>
    </source>
</reference>
<name>A0A4D6LE96_VIGUN</name>
<protein>
    <recommendedName>
        <fullName evidence="4">Arabinogalactan peptide</fullName>
    </recommendedName>
</protein>
<keyword evidence="3" id="KW-1185">Reference proteome</keyword>
<keyword evidence="1" id="KW-1133">Transmembrane helix</keyword>
<dbReference type="AlphaFoldDB" id="A0A4D6LE96"/>
<keyword evidence="1" id="KW-0472">Membrane</keyword>